<evidence type="ECO:0000313" key="2">
    <source>
        <dbReference type="Proteomes" id="UP000602050"/>
    </source>
</evidence>
<name>A0A8J3EJB5_9BACI</name>
<reference evidence="1" key="2">
    <citation type="submission" date="2020-09" db="EMBL/GenBank/DDBJ databases">
        <authorList>
            <person name="Sun Q."/>
            <person name="Zhou Y."/>
        </authorList>
    </citation>
    <scope>NUCLEOTIDE SEQUENCE</scope>
    <source>
        <strain evidence="1">CGMCC 1.12360</strain>
    </source>
</reference>
<accession>A0A8J3EJB5</accession>
<gene>
    <name evidence="1" type="ORF">GCM10010978_09870</name>
</gene>
<protein>
    <submittedName>
        <fullName evidence="1">Uncharacterized protein</fullName>
    </submittedName>
</protein>
<keyword evidence="2" id="KW-1185">Reference proteome</keyword>
<evidence type="ECO:0000313" key="1">
    <source>
        <dbReference type="EMBL" id="GGH72706.1"/>
    </source>
</evidence>
<sequence length="58" mass="6574">MEYIQRNTIVTSTEEYNLLAAAVKEKGGHIVHAFTLRHQGAGISVQYMIPVRREETSE</sequence>
<proteinExistence type="predicted"/>
<dbReference type="Proteomes" id="UP000602050">
    <property type="component" value="Unassembled WGS sequence"/>
</dbReference>
<organism evidence="1 2">
    <name type="scientific">Compostibacillus humi</name>
    <dbReference type="NCBI Taxonomy" id="1245525"/>
    <lineage>
        <taxon>Bacteria</taxon>
        <taxon>Bacillati</taxon>
        <taxon>Bacillota</taxon>
        <taxon>Bacilli</taxon>
        <taxon>Bacillales</taxon>
        <taxon>Bacillaceae</taxon>
        <taxon>Compostibacillus</taxon>
    </lineage>
</organism>
<dbReference type="EMBL" id="BMEV01000013">
    <property type="protein sequence ID" value="GGH72706.1"/>
    <property type="molecule type" value="Genomic_DNA"/>
</dbReference>
<comment type="caution">
    <text evidence="1">The sequence shown here is derived from an EMBL/GenBank/DDBJ whole genome shotgun (WGS) entry which is preliminary data.</text>
</comment>
<reference evidence="1" key="1">
    <citation type="journal article" date="2014" name="Int. J. Syst. Evol. Microbiol.">
        <title>Complete genome sequence of Corynebacterium casei LMG S-19264T (=DSM 44701T), isolated from a smear-ripened cheese.</title>
        <authorList>
            <consortium name="US DOE Joint Genome Institute (JGI-PGF)"/>
            <person name="Walter F."/>
            <person name="Albersmeier A."/>
            <person name="Kalinowski J."/>
            <person name="Ruckert C."/>
        </authorList>
    </citation>
    <scope>NUCLEOTIDE SEQUENCE</scope>
    <source>
        <strain evidence="1">CGMCC 1.12360</strain>
    </source>
</reference>
<dbReference type="AlphaFoldDB" id="A0A8J3EJB5"/>
<dbReference type="RefSeq" id="WP_188391268.1">
    <property type="nucleotide sequence ID" value="NZ_BMEV01000013.1"/>
</dbReference>